<dbReference type="EMBL" id="JAPMSZ010000005">
    <property type="protein sequence ID" value="KAJ5101723.1"/>
    <property type="molecule type" value="Genomic_DNA"/>
</dbReference>
<evidence type="ECO:0000256" key="5">
    <source>
        <dbReference type="ARBA" id="ARBA00023033"/>
    </source>
</evidence>
<proteinExistence type="predicted"/>
<reference evidence="7" key="2">
    <citation type="journal article" date="2023" name="IMA Fungus">
        <title>Comparative genomic study of the Penicillium genus elucidates a diverse pangenome and 15 lateral gene transfer events.</title>
        <authorList>
            <person name="Petersen C."/>
            <person name="Sorensen T."/>
            <person name="Nielsen M.R."/>
            <person name="Sondergaard T.E."/>
            <person name="Sorensen J.L."/>
            <person name="Fitzpatrick D.A."/>
            <person name="Frisvad J.C."/>
            <person name="Nielsen K.L."/>
        </authorList>
    </citation>
    <scope>NUCLEOTIDE SEQUENCE</scope>
    <source>
        <strain evidence="7">IBT 34128</strain>
    </source>
</reference>
<dbReference type="Gene3D" id="3.50.50.60">
    <property type="entry name" value="FAD/NAD(P)-binding domain"/>
    <property type="match status" value="1"/>
</dbReference>
<evidence type="ECO:0000259" key="6">
    <source>
        <dbReference type="Pfam" id="PF01494"/>
    </source>
</evidence>
<gene>
    <name evidence="7" type="ORF">NUU61_003945</name>
</gene>
<keyword evidence="8" id="KW-1185">Reference proteome</keyword>
<dbReference type="PANTHER" id="PTHR47178">
    <property type="entry name" value="MONOOXYGENASE, FAD-BINDING"/>
    <property type="match status" value="1"/>
</dbReference>
<dbReference type="OrthoDB" id="47494at2759"/>
<evidence type="ECO:0000256" key="2">
    <source>
        <dbReference type="ARBA" id="ARBA00022630"/>
    </source>
</evidence>
<evidence type="ECO:0000256" key="3">
    <source>
        <dbReference type="ARBA" id="ARBA00022827"/>
    </source>
</evidence>
<dbReference type="GO" id="GO:0004497">
    <property type="term" value="F:monooxygenase activity"/>
    <property type="evidence" value="ECO:0007669"/>
    <property type="project" value="UniProtKB-KW"/>
</dbReference>
<keyword evidence="2" id="KW-0285">Flavoprotein</keyword>
<protein>
    <recommendedName>
        <fullName evidence="6">FAD-binding domain-containing protein</fullName>
    </recommendedName>
</protein>
<dbReference type="PANTHER" id="PTHR47178:SF1">
    <property type="entry name" value="FAD-BINDING DOMAIN-CONTAINING PROTEIN-RELATED"/>
    <property type="match status" value="1"/>
</dbReference>
<name>A0A9W9FK64_9EURO</name>
<dbReference type="GO" id="GO:0071949">
    <property type="term" value="F:FAD binding"/>
    <property type="evidence" value="ECO:0007669"/>
    <property type="project" value="InterPro"/>
</dbReference>
<feature type="domain" description="FAD-binding" evidence="6">
    <location>
        <begin position="5"/>
        <end position="167"/>
    </location>
</feature>
<dbReference type="Proteomes" id="UP001141434">
    <property type="component" value="Unassembled WGS sequence"/>
</dbReference>
<evidence type="ECO:0000256" key="1">
    <source>
        <dbReference type="ARBA" id="ARBA00001974"/>
    </source>
</evidence>
<comment type="cofactor">
    <cofactor evidence="1">
        <name>FAD</name>
        <dbReference type="ChEBI" id="CHEBI:57692"/>
    </cofactor>
</comment>
<dbReference type="PRINTS" id="PR00420">
    <property type="entry name" value="RNGMNOXGNASE"/>
</dbReference>
<keyword evidence="4" id="KW-0560">Oxidoreductase</keyword>
<keyword evidence="3" id="KW-0274">FAD</keyword>
<organism evidence="7 8">
    <name type="scientific">Penicillium alfredii</name>
    <dbReference type="NCBI Taxonomy" id="1506179"/>
    <lineage>
        <taxon>Eukaryota</taxon>
        <taxon>Fungi</taxon>
        <taxon>Dikarya</taxon>
        <taxon>Ascomycota</taxon>
        <taxon>Pezizomycotina</taxon>
        <taxon>Eurotiomycetes</taxon>
        <taxon>Eurotiomycetidae</taxon>
        <taxon>Eurotiales</taxon>
        <taxon>Aspergillaceae</taxon>
        <taxon>Penicillium</taxon>
    </lineage>
</organism>
<reference evidence="7" key="1">
    <citation type="submission" date="2022-11" db="EMBL/GenBank/DDBJ databases">
        <authorList>
            <person name="Petersen C."/>
        </authorList>
    </citation>
    <scope>NUCLEOTIDE SEQUENCE</scope>
    <source>
        <strain evidence="7">IBT 34128</strain>
    </source>
</reference>
<evidence type="ECO:0000313" key="8">
    <source>
        <dbReference type="Proteomes" id="UP001141434"/>
    </source>
</evidence>
<dbReference type="AlphaFoldDB" id="A0A9W9FK64"/>
<evidence type="ECO:0000313" key="7">
    <source>
        <dbReference type="EMBL" id="KAJ5101723.1"/>
    </source>
</evidence>
<dbReference type="GeneID" id="81393695"/>
<dbReference type="RefSeq" id="XP_056512554.1">
    <property type="nucleotide sequence ID" value="XM_056654527.1"/>
</dbReference>
<accession>A0A9W9FK64</accession>
<evidence type="ECO:0000256" key="4">
    <source>
        <dbReference type="ARBA" id="ARBA00023002"/>
    </source>
</evidence>
<sequence length="400" mass="44596">MADQPVLIIGAGISGLVLAQYLQRHGIRYQIFERDSAIDARSGGWGLTLHWALPALRELLPDHLVDRFPETFVNKEASARGDAGRFQFFDLRSGSPLFDVPAAERIRVSRVRLRQLLATGVDIHWNKTLRGVESTPDAIVAHFDDGSSYTGRLLAACDGTRSRTRQILFPDCHQMNPLPVQLLGAATLYSAEEMGGAQSIDPFIFQGSHPETDVYLFFSFLDTPNNFDDSSKDRYYCQLIVSWADAKGIPVPASSADRIALMKQLTDNWAEPFRSLVQRLPEDTEARSIRLEDWIFRPGRTHAHPRAVLVGDSAHSMTMFRGEGANNAIVDVLDLVKRVDMQQPESFNPEALSVSLATYENDVFARAEPSFLNSRQACLDAHEFSRIVEGSPLVAARKLK</sequence>
<dbReference type="InterPro" id="IPR036188">
    <property type="entry name" value="FAD/NAD-bd_sf"/>
</dbReference>
<dbReference type="InterPro" id="IPR002938">
    <property type="entry name" value="FAD-bd"/>
</dbReference>
<comment type="caution">
    <text evidence="7">The sequence shown here is derived from an EMBL/GenBank/DDBJ whole genome shotgun (WGS) entry which is preliminary data.</text>
</comment>
<keyword evidence="5" id="KW-0503">Monooxygenase</keyword>
<dbReference type="Pfam" id="PF01494">
    <property type="entry name" value="FAD_binding_3"/>
    <property type="match status" value="1"/>
</dbReference>
<dbReference type="SUPFAM" id="SSF51905">
    <property type="entry name" value="FAD/NAD(P)-binding domain"/>
    <property type="match status" value="1"/>
</dbReference>